<evidence type="ECO:0000313" key="1">
    <source>
        <dbReference type="EMBL" id="KAL2072298.1"/>
    </source>
</evidence>
<dbReference type="EMBL" id="JAZHXI010000004">
    <property type="protein sequence ID" value="KAL2072298.1"/>
    <property type="molecule type" value="Genomic_DNA"/>
</dbReference>
<gene>
    <name evidence="1" type="ORF">VTL71DRAFT_11641</name>
</gene>
<organism evidence="1 2">
    <name type="scientific">Oculimacula yallundae</name>
    <dbReference type="NCBI Taxonomy" id="86028"/>
    <lineage>
        <taxon>Eukaryota</taxon>
        <taxon>Fungi</taxon>
        <taxon>Dikarya</taxon>
        <taxon>Ascomycota</taxon>
        <taxon>Pezizomycotina</taxon>
        <taxon>Leotiomycetes</taxon>
        <taxon>Helotiales</taxon>
        <taxon>Ploettnerulaceae</taxon>
        <taxon>Oculimacula</taxon>
    </lineage>
</organism>
<sequence length="201" mass="22218">MQSISLPQISTTSSFLIGSKKLQEIDYFLHRQKPKVKAQSSKGQSDACYNSRGIIVPAAGIAQEFILIYSFTRIYTPPAFLGQPKQEIYCLSALRVKQYSSYVAFLTLLDLPTVLQFTNVTSCTSHLLDSPTTTCVTLHDLHRSEETGLQLKPCCVPWAPADVENASTQLHSNHLTRVSSFVATTSEAETSSRARSRAIET</sequence>
<evidence type="ECO:0000313" key="2">
    <source>
        <dbReference type="Proteomes" id="UP001595075"/>
    </source>
</evidence>
<accession>A0ABR4CRA4</accession>
<dbReference type="Proteomes" id="UP001595075">
    <property type="component" value="Unassembled WGS sequence"/>
</dbReference>
<keyword evidence="2" id="KW-1185">Reference proteome</keyword>
<name>A0ABR4CRA4_9HELO</name>
<reference evidence="1 2" key="1">
    <citation type="journal article" date="2024" name="Commun. Biol.">
        <title>Comparative genomic analysis of thermophilic fungi reveals convergent evolutionary adaptations and gene losses.</title>
        <authorList>
            <person name="Steindorff A.S."/>
            <person name="Aguilar-Pontes M.V."/>
            <person name="Robinson A.J."/>
            <person name="Andreopoulos B."/>
            <person name="LaButti K."/>
            <person name="Kuo A."/>
            <person name="Mondo S."/>
            <person name="Riley R."/>
            <person name="Otillar R."/>
            <person name="Haridas S."/>
            <person name="Lipzen A."/>
            <person name="Grimwood J."/>
            <person name="Schmutz J."/>
            <person name="Clum A."/>
            <person name="Reid I.D."/>
            <person name="Moisan M.C."/>
            <person name="Butler G."/>
            <person name="Nguyen T.T.M."/>
            <person name="Dewar K."/>
            <person name="Conant G."/>
            <person name="Drula E."/>
            <person name="Henrissat B."/>
            <person name="Hansel C."/>
            <person name="Singer S."/>
            <person name="Hutchinson M.I."/>
            <person name="de Vries R.P."/>
            <person name="Natvig D.O."/>
            <person name="Powell A.J."/>
            <person name="Tsang A."/>
            <person name="Grigoriev I.V."/>
        </authorList>
    </citation>
    <scope>NUCLEOTIDE SEQUENCE [LARGE SCALE GENOMIC DNA]</scope>
    <source>
        <strain evidence="1 2">CBS 494.80</strain>
    </source>
</reference>
<proteinExistence type="predicted"/>
<protein>
    <submittedName>
        <fullName evidence="1">Uncharacterized protein</fullName>
    </submittedName>
</protein>
<comment type="caution">
    <text evidence="1">The sequence shown here is derived from an EMBL/GenBank/DDBJ whole genome shotgun (WGS) entry which is preliminary data.</text>
</comment>